<evidence type="ECO:0000256" key="9">
    <source>
        <dbReference type="SAM" id="MobiDB-lite"/>
    </source>
</evidence>
<keyword evidence="6" id="KW-0460">Magnesium</keyword>
<evidence type="ECO:0000256" key="5">
    <source>
        <dbReference type="ARBA" id="ARBA00022833"/>
    </source>
</evidence>
<protein>
    <recommendedName>
        <fullName evidence="10">NAD-dependent DNA ligase N-terminal domain-containing protein</fullName>
    </recommendedName>
</protein>
<dbReference type="Pfam" id="PF22745">
    <property type="entry name" value="Nlig-Ia"/>
    <property type="match status" value="1"/>
</dbReference>
<dbReference type="SMART" id="SM00532">
    <property type="entry name" value="LIGANc"/>
    <property type="match status" value="1"/>
</dbReference>
<dbReference type="RefSeq" id="WP_129580135.1">
    <property type="nucleotide sequence ID" value="NZ_CP012672.1"/>
</dbReference>
<keyword evidence="3" id="KW-0479">Metal-binding</keyword>
<accession>A0A4P2R4G8</accession>
<dbReference type="SUPFAM" id="SSF56091">
    <property type="entry name" value="DNA ligase/mRNA capping enzyme, catalytic domain"/>
    <property type="match status" value="1"/>
</dbReference>
<dbReference type="InterPro" id="IPR018239">
    <property type="entry name" value="DNA_ligase_AS"/>
</dbReference>
<keyword evidence="1" id="KW-0436">Ligase</keyword>
<dbReference type="GO" id="GO:0006260">
    <property type="term" value="P:DNA replication"/>
    <property type="evidence" value="ECO:0007669"/>
    <property type="project" value="UniProtKB-KW"/>
</dbReference>
<dbReference type="GO" id="GO:0006281">
    <property type="term" value="P:DNA repair"/>
    <property type="evidence" value="ECO:0007669"/>
    <property type="project" value="UniProtKB-KW"/>
</dbReference>
<evidence type="ECO:0000256" key="4">
    <source>
        <dbReference type="ARBA" id="ARBA00022763"/>
    </source>
</evidence>
<dbReference type="InterPro" id="IPR013839">
    <property type="entry name" value="DNAligase_adenylation"/>
</dbReference>
<dbReference type="FunFam" id="1.10.287.610:FF:000002">
    <property type="entry name" value="DNA ligase"/>
    <property type="match status" value="1"/>
</dbReference>
<dbReference type="InterPro" id="IPR013840">
    <property type="entry name" value="DNAligase_N"/>
</dbReference>
<keyword evidence="2" id="KW-0235">DNA replication</keyword>
<proteinExistence type="predicted"/>
<dbReference type="GO" id="GO:0046872">
    <property type="term" value="F:metal ion binding"/>
    <property type="evidence" value="ECO:0007669"/>
    <property type="project" value="UniProtKB-KW"/>
</dbReference>
<evidence type="ECO:0000256" key="6">
    <source>
        <dbReference type="ARBA" id="ARBA00022842"/>
    </source>
</evidence>
<dbReference type="AlphaFoldDB" id="A0A4P2R4G8"/>
<dbReference type="Gene3D" id="3.30.470.30">
    <property type="entry name" value="DNA ligase/mRNA capping enzyme"/>
    <property type="match status" value="1"/>
</dbReference>
<dbReference type="Gene3D" id="1.10.287.610">
    <property type="entry name" value="Helix hairpin bin"/>
    <property type="match status" value="1"/>
</dbReference>
<keyword evidence="7" id="KW-0520">NAD</keyword>
<keyword evidence="5" id="KW-0862">Zinc</keyword>
<reference evidence="11 12" key="1">
    <citation type="submission" date="2015-09" db="EMBL/GenBank/DDBJ databases">
        <title>Sorangium comparison.</title>
        <authorList>
            <person name="Zaburannyi N."/>
            <person name="Bunk B."/>
            <person name="Overmann J."/>
            <person name="Mueller R."/>
        </authorList>
    </citation>
    <scope>NUCLEOTIDE SEQUENCE [LARGE SCALE GENOMIC DNA]</scope>
    <source>
        <strain evidence="11 12">So ce836</strain>
    </source>
</reference>
<evidence type="ECO:0000313" key="12">
    <source>
        <dbReference type="Proteomes" id="UP000295497"/>
    </source>
</evidence>
<dbReference type="GO" id="GO:0003911">
    <property type="term" value="F:DNA ligase (NAD+) activity"/>
    <property type="evidence" value="ECO:0007669"/>
    <property type="project" value="InterPro"/>
</dbReference>
<sequence length="200" mass="21940">MSAAAPAGVAPFARDDARRRIEALRREIRAHDHLYYVLDRPVISDAEYDRRLDELKRLEGLYPDLVTPDSPTQRVAGAPLPAFPEVRHLAPMLSLDSVVHEEDVRRFVGRLRQALGQGRLALVAEPKLDGASIEVVYQRGALARAGTRGDGERGEDVTANVKTIRSVPLRLVDGGLPPPSWSARAPARSSRRQGRSASPC</sequence>
<evidence type="ECO:0000256" key="1">
    <source>
        <dbReference type="ARBA" id="ARBA00022598"/>
    </source>
</evidence>
<dbReference type="Pfam" id="PF01653">
    <property type="entry name" value="DNA_ligase_aden"/>
    <property type="match status" value="1"/>
</dbReference>
<feature type="region of interest" description="Disordered" evidence="9">
    <location>
        <begin position="171"/>
        <end position="200"/>
    </location>
</feature>
<gene>
    <name evidence="11" type="ORF">SOCE836_097460</name>
</gene>
<dbReference type="EMBL" id="CP012672">
    <property type="protein sequence ID" value="AUX37521.1"/>
    <property type="molecule type" value="Genomic_DNA"/>
</dbReference>
<evidence type="ECO:0000256" key="8">
    <source>
        <dbReference type="ARBA" id="ARBA00023204"/>
    </source>
</evidence>
<organism evidence="11 12">
    <name type="scientific">Sorangium cellulosum</name>
    <name type="common">Polyangium cellulosum</name>
    <dbReference type="NCBI Taxonomy" id="56"/>
    <lineage>
        <taxon>Bacteria</taxon>
        <taxon>Pseudomonadati</taxon>
        <taxon>Myxococcota</taxon>
        <taxon>Polyangia</taxon>
        <taxon>Polyangiales</taxon>
        <taxon>Polyangiaceae</taxon>
        <taxon>Sorangium</taxon>
    </lineage>
</organism>
<dbReference type="Proteomes" id="UP000295497">
    <property type="component" value="Chromosome"/>
</dbReference>
<evidence type="ECO:0000256" key="3">
    <source>
        <dbReference type="ARBA" id="ARBA00022723"/>
    </source>
</evidence>
<evidence type="ECO:0000259" key="10">
    <source>
        <dbReference type="SMART" id="SM00532"/>
    </source>
</evidence>
<feature type="domain" description="NAD-dependent DNA ligase N-terminal" evidence="10">
    <location>
        <begin position="16"/>
        <end position="197"/>
    </location>
</feature>
<evidence type="ECO:0000256" key="7">
    <source>
        <dbReference type="ARBA" id="ARBA00023027"/>
    </source>
</evidence>
<keyword evidence="4" id="KW-0227">DNA damage</keyword>
<evidence type="ECO:0000313" key="11">
    <source>
        <dbReference type="EMBL" id="AUX37521.1"/>
    </source>
</evidence>
<keyword evidence="8" id="KW-0234">DNA repair</keyword>
<dbReference type="PROSITE" id="PS01055">
    <property type="entry name" value="DNA_LIGASE_N1"/>
    <property type="match status" value="1"/>
</dbReference>
<name>A0A4P2R4G8_SORCE</name>
<evidence type="ECO:0000256" key="2">
    <source>
        <dbReference type="ARBA" id="ARBA00022705"/>
    </source>
</evidence>